<keyword evidence="4" id="KW-1185">Reference proteome</keyword>
<comment type="caution">
    <text evidence="2">The sequence shown here is derived from an EMBL/GenBank/DDBJ whole genome shotgun (WGS) entry which is preliminary data.</text>
</comment>
<dbReference type="PANTHER" id="PTHR30634">
    <property type="entry name" value="OUTER MEMBRANE LOLAB LIPOPROTEIN INSERTION APPARATUS"/>
    <property type="match status" value="1"/>
</dbReference>
<evidence type="ECO:0000313" key="4">
    <source>
        <dbReference type="Proteomes" id="UP000295165"/>
    </source>
</evidence>
<dbReference type="InterPro" id="IPR036465">
    <property type="entry name" value="vWFA_dom_sf"/>
</dbReference>
<dbReference type="EMBL" id="PECC01000026">
    <property type="protein sequence ID" value="TDZ52578.1"/>
    <property type="molecule type" value="Genomic_DNA"/>
</dbReference>
<dbReference type="AlphaFoldDB" id="A0A4R5P9Z3"/>
<evidence type="ECO:0000313" key="3">
    <source>
        <dbReference type="EMBL" id="TDZ52578.1"/>
    </source>
</evidence>
<feature type="domain" description="VWFA" evidence="1">
    <location>
        <begin position="216"/>
        <end position="375"/>
    </location>
</feature>
<reference evidence="4 5" key="2">
    <citation type="journal article" date="2019" name="Sci. Rep.">
        <title>Extended insight into the Mycobacterium chelonae-abscessus complex through whole genome sequencing of Mycobacterium salmoniphilum outbreak and Mycobacterium salmoniphilum-like strains.</title>
        <authorList>
            <person name="Behra P.R.K."/>
            <person name="Das S."/>
            <person name="Pettersson B.M.F."/>
            <person name="Shirreff L."/>
            <person name="DuCote T."/>
            <person name="Jacobsson K.G."/>
            <person name="Ennis D.G."/>
            <person name="Kirsebom L.A."/>
        </authorList>
    </citation>
    <scope>NUCLEOTIDE SEQUENCE [LARGE SCALE GENOMIC DNA]</scope>
    <source>
        <strain evidence="3 4">CCUG 63697</strain>
        <strain evidence="2 5">DSM 45524</strain>
    </source>
</reference>
<organism evidence="2 5">
    <name type="scientific">Mycobacteroides franklinii</name>
    <dbReference type="NCBI Taxonomy" id="948102"/>
    <lineage>
        <taxon>Bacteria</taxon>
        <taxon>Bacillati</taxon>
        <taxon>Actinomycetota</taxon>
        <taxon>Actinomycetes</taxon>
        <taxon>Mycobacteriales</taxon>
        <taxon>Mycobacteriaceae</taxon>
        <taxon>Mycobacteroides</taxon>
    </lineage>
</organism>
<name>A0A4R5P9Z3_9MYCO</name>
<reference evidence="2" key="1">
    <citation type="submission" date="2018-12" db="EMBL/GenBank/DDBJ databases">
        <authorList>
            <person name="Behra P.R.K."/>
            <person name="Das S."/>
            <person name="Pettersson B.M.F."/>
            <person name="Shirreff L."/>
            <person name="Ducote T."/>
            <person name="Jacobsson K.-G."/>
            <person name="Ennis D.G."/>
            <person name="Kirsebom L.A."/>
        </authorList>
    </citation>
    <scope>NUCLEOTIDE SEQUENCE</scope>
    <source>
        <strain evidence="2">DSM 45524</strain>
    </source>
</reference>
<dbReference type="InterPro" id="IPR002035">
    <property type="entry name" value="VWF_A"/>
</dbReference>
<dbReference type="SMART" id="SM00327">
    <property type="entry name" value="VWA"/>
    <property type="match status" value="1"/>
</dbReference>
<sequence>MSQPEDPNELVLQRWRLILGEPGDNCARLTGDMAGQDAALSWLYGRDDELAARGTRPSGERAGGDGESLVGTVEWINEVHRLFPRDTVERLERDALERYQIQEIVTNPDVLARARPNQTLLRAVLRTKHLMNQDVLDMARRLVAAVVQDLIDKLSVEVREAFSGPRLRRRSIRGSSRDLDVHATIRRNLRHYDTEQRRIVIERPLFTSRSRRHLEKWQIIMLVDQSGSMLGSVIHSAVTASCLWNLPGVKTHLVAFDTSIVDLTRDLTDPVELLMKVQLGGGTDIAKAVTYGAGLIENPQRTIFVLISDLFEGGDPRNFTGQLRALVEQGSKVFALAALDENAEPSYDRAVGQLLASFGVEVGALTPGHLVNFLAECLAAHG</sequence>
<proteinExistence type="predicted"/>
<protein>
    <submittedName>
        <fullName evidence="3">VWA domain containing CoxE-like protein</fullName>
    </submittedName>
    <submittedName>
        <fullName evidence="2">VWA domain-containing protein</fullName>
    </submittedName>
</protein>
<dbReference type="Pfam" id="PF05762">
    <property type="entry name" value="VWA_CoxE"/>
    <property type="match status" value="1"/>
</dbReference>
<dbReference type="PANTHER" id="PTHR30634:SF16">
    <property type="entry name" value="OUTER-MEMBRANE LIPOPROTEIN LOLB"/>
    <property type="match status" value="1"/>
</dbReference>
<dbReference type="InterPro" id="IPR008912">
    <property type="entry name" value="Uncharacterised_CoxE"/>
</dbReference>
<dbReference type="Proteomes" id="UP000295627">
    <property type="component" value="Unassembled WGS sequence"/>
</dbReference>
<dbReference type="InterPro" id="IPR050458">
    <property type="entry name" value="LolB"/>
</dbReference>
<gene>
    <name evidence="3" type="ORF">CCUG63697_01062</name>
    <name evidence="2" type="ORF">EJ571_13605</name>
</gene>
<dbReference type="Proteomes" id="UP000295165">
    <property type="component" value="Unassembled WGS sequence"/>
</dbReference>
<evidence type="ECO:0000313" key="5">
    <source>
        <dbReference type="Proteomes" id="UP000295627"/>
    </source>
</evidence>
<dbReference type="Gene3D" id="3.40.50.410">
    <property type="entry name" value="von Willebrand factor, type A domain"/>
    <property type="match status" value="1"/>
</dbReference>
<dbReference type="RefSeq" id="WP_078335067.1">
    <property type="nucleotide sequence ID" value="NZ_MAFQ01000009.1"/>
</dbReference>
<dbReference type="EMBL" id="RXLR01000015">
    <property type="protein sequence ID" value="TDH21005.1"/>
    <property type="molecule type" value="Genomic_DNA"/>
</dbReference>
<dbReference type="SUPFAM" id="SSF53300">
    <property type="entry name" value="vWA-like"/>
    <property type="match status" value="1"/>
</dbReference>
<evidence type="ECO:0000259" key="1">
    <source>
        <dbReference type="SMART" id="SM00327"/>
    </source>
</evidence>
<evidence type="ECO:0000313" key="2">
    <source>
        <dbReference type="EMBL" id="TDH21005.1"/>
    </source>
</evidence>
<accession>A0A4R5P9Z3</accession>